<organism evidence="2 3">
    <name type="scientific">Roseburia intestinalis</name>
    <dbReference type="NCBI Taxonomy" id="166486"/>
    <lineage>
        <taxon>Bacteria</taxon>
        <taxon>Bacillati</taxon>
        <taxon>Bacillota</taxon>
        <taxon>Clostridia</taxon>
        <taxon>Lachnospirales</taxon>
        <taxon>Lachnospiraceae</taxon>
        <taxon>Roseburia</taxon>
    </lineage>
</organism>
<gene>
    <name evidence="2" type="ORF">DW927_12285</name>
    <name evidence="1" type="ORF">GCK47_16800</name>
</gene>
<protein>
    <submittedName>
        <fullName evidence="2">Uncharacterized protein</fullName>
    </submittedName>
</protein>
<evidence type="ECO:0000313" key="4">
    <source>
        <dbReference type="Proteomes" id="UP000479531"/>
    </source>
</evidence>
<evidence type="ECO:0000313" key="3">
    <source>
        <dbReference type="Proteomes" id="UP000284465"/>
    </source>
</evidence>
<accession>A0A413SG86</accession>
<dbReference type="RefSeq" id="WP_118591847.1">
    <property type="nucleotide sequence ID" value="NZ_QSFP01000013.1"/>
</dbReference>
<dbReference type="EMBL" id="QSFP01000013">
    <property type="protein sequence ID" value="RHA66308.1"/>
    <property type="molecule type" value="Genomic_DNA"/>
</dbReference>
<name>A0A413SG86_9FIRM</name>
<reference evidence="1 4" key="2">
    <citation type="submission" date="2019-10" db="EMBL/GenBank/DDBJ databases">
        <title>Roseburia spp. ameliorate alcoholic fatty liver via restoration of gut barrier function.</title>
        <authorList>
            <person name="Seo B."/>
            <person name="Ko G."/>
        </authorList>
    </citation>
    <scope>NUCLEOTIDE SEQUENCE [LARGE SCALE GENOMIC DNA]</scope>
    <source>
        <strain evidence="1 4">SNUG30017</strain>
    </source>
</reference>
<evidence type="ECO:0000313" key="1">
    <source>
        <dbReference type="EMBL" id="MVQ47298.1"/>
    </source>
</evidence>
<proteinExistence type="predicted"/>
<comment type="caution">
    <text evidence="2">The sequence shown here is derived from an EMBL/GenBank/DDBJ whole genome shotgun (WGS) entry which is preliminary data.</text>
</comment>
<dbReference type="Proteomes" id="UP000284465">
    <property type="component" value="Unassembled WGS sequence"/>
</dbReference>
<dbReference type="EMBL" id="WGGT01000029">
    <property type="protein sequence ID" value="MVQ47298.1"/>
    <property type="molecule type" value="Genomic_DNA"/>
</dbReference>
<dbReference type="AlphaFoldDB" id="A0A413SG86"/>
<dbReference type="Proteomes" id="UP000479531">
    <property type="component" value="Unassembled WGS sequence"/>
</dbReference>
<reference evidence="2 3" key="1">
    <citation type="submission" date="2018-08" db="EMBL/GenBank/DDBJ databases">
        <title>A genome reference for cultivated species of the human gut microbiota.</title>
        <authorList>
            <person name="Zou Y."/>
            <person name="Xue W."/>
            <person name="Luo G."/>
        </authorList>
    </citation>
    <scope>NUCLEOTIDE SEQUENCE [LARGE SCALE GENOMIC DNA]</scope>
    <source>
        <strain evidence="2 3">AM43-11</strain>
    </source>
</reference>
<sequence length="137" mass="16197">MNYEEAKQRSDYKFSVNIPEYLLAELKADWLNSFCENGDPERGAAVLEIGYVDIELNIFAENQVARMSDSENHRPVLNYFCCIKHGDKDDDWESDDYICETSVNWNDSGWRYQLEHDMLEKLDQYVKRKGYSYDNPN</sequence>
<evidence type="ECO:0000313" key="2">
    <source>
        <dbReference type="EMBL" id="RHA66308.1"/>
    </source>
</evidence>